<sequence>MSGRKVKISKALQRQLDQIKGDRIVVATVQTLMRKDIDRYSHLGLLFDDGGILAGPPAPPPPSCGIQALRNLDGWDQVRKDLPMEDREISAYVPSWNSGSYHSVNWTTKAYPRDHHPARLLTITATVLEPLNDGAFVRFRVDQPLDRVDPNFAWHLVQNVKLLREAVGDAQLFDADMSDEEFANIQHVDWELLPTGSADRVLAHLASHSGAGEARLEVAKERVKTLDRLGHDGFIVGTGKFARYFGAKFGERAAVLESLEYGNAIYVFETDWEKLSQLSRTELIKRRDPFVHRIPHKSGWQSVLRKLIRTL</sequence>
<protein>
    <submittedName>
        <fullName evidence="1">Uncharacterized protein</fullName>
    </submittedName>
</protein>
<organism evidence="1 2">
    <name type="scientific">Altererythrobacter arenosus</name>
    <dbReference type="NCBI Taxonomy" id="3032592"/>
    <lineage>
        <taxon>Bacteria</taxon>
        <taxon>Pseudomonadati</taxon>
        <taxon>Pseudomonadota</taxon>
        <taxon>Alphaproteobacteria</taxon>
        <taxon>Sphingomonadales</taxon>
        <taxon>Erythrobacteraceae</taxon>
        <taxon>Altererythrobacter</taxon>
    </lineage>
</organism>
<dbReference type="Proteomes" id="UP001215827">
    <property type="component" value="Chromosome"/>
</dbReference>
<reference evidence="1 2" key="1">
    <citation type="submission" date="2023-03" db="EMBL/GenBank/DDBJ databases">
        <title>Altererythrobacter sp. CAU 1644 isolated from sand.</title>
        <authorList>
            <person name="Kim W."/>
        </authorList>
    </citation>
    <scope>NUCLEOTIDE SEQUENCE [LARGE SCALE GENOMIC DNA]</scope>
    <source>
        <strain evidence="1 2">CAU 1644</strain>
    </source>
</reference>
<dbReference type="EMBL" id="CP121106">
    <property type="protein sequence ID" value="WFL78273.1"/>
    <property type="molecule type" value="Genomic_DNA"/>
</dbReference>
<dbReference type="RefSeq" id="WP_278016963.1">
    <property type="nucleotide sequence ID" value="NZ_CP121106.1"/>
</dbReference>
<proteinExistence type="predicted"/>
<keyword evidence="2" id="KW-1185">Reference proteome</keyword>
<gene>
    <name evidence="1" type="ORF">P7228_04200</name>
</gene>
<evidence type="ECO:0000313" key="2">
    <source>
        <dbReference type="Proteomes" id="UP001215827"/>
    </source>
</evidence>
<evidence type="ECO:0000313" key="1">
    <source>
        <dbReference type="EMBL" id="WFL78273.1"/>
    </source>
</evidence>
<accession>A0ABY8FWC4</accession>
<name>A0ABY8FWC4_9SPHN</name>